<dbReference type="GO" id="GO:0003677">
    <property type="term" value="F:DNA binding"/>
    <property type="evidence" value="ECO:0007669"/>
    <property type="project" value="UniProtKB-KW"/>
</dbReference>
<evidence type="ECO:0000256" key="6">
    <source>
        <dbReference type="PROSITE-ProRule" id="PRU00723"/>
    </source>
</evidence>
<organism evidence="9 10">
    <name type="scientific">Ensete ventricosum</name>
    <name type="common">Abyssinian banana</name>
    <name type="synonym">Musa ensete</name>
    <dbReference type="NCBI Taxonomy" id="4639"/>
    <lineage>
        <taxon>Eukaryota</taxon>
        <taxon>Viridiplantae</taxon>
        <taxon>Streptophyta</taxon>
        <taxon>Embryophyta</taxon>
        <taxon>Tracheophyta</taxon>
        <taxon>Spermatophyta</taxon>
        <taxon>Magnoliopsida</taxon>
        <taxon>Liliopsida</taxon>
        <taxon>Zingiberales</taxon>
        <taxon>Musaceae</taxon>
        <taxon>Ensete</taxon>
    </lineage>
</organism>
<dbReference type="InterPro" id="IPR036855">
    <property type="entry name" value="Znf_CCCH_sf"/>
</dbReference>
<dbReference type="InterPro" id="IPR035979">
    <property type="entry name" value="RBD_domain_sf"/>
</dbReference>
<protein>
    <recommendedName>
        <fullName evidence="8">C3H1-type domain-containing protein</fullName>
    </recommendedName>
</protein>
<dbReference type="EMBL" id="AMZH03000569">
    <property type="protein sequence ID" value="RRT83057.1"/>
    <property type="molecule type" value="Genomic_DNA"/>
</dbReference>
<keyword evidence="3 6" id="KW-0862">Zinc</keyword>
<keyword evidence="4" id="KW-0694">RNA-binding</keyword>
<sequence>MEVADFTKIVINRLRKLEPENAMKLIGYLLLKYTDQEIMEFAFAPDHRILSLIIEAKAYLNLSQKSNISSPMQPLLDQQLHHMSSSPTIPPPFPSPSSFRSPAPLLDPHLPSDQMPISHNLGFPPSSYADLVGGLYDQAELLSLKSQLHHSHDNNFPSSTLARDLGLRTNMRLRPGWFESPPRACHYYYKGYCKNGFNCRFFHGQTIPDGLSAIHNPNINEFGNEDHVFAPESLQKLEFEITELLKSKQGMPVSIASLPTIYLEKYGKMLQADGYLTESQRHGKGGLSLTRLLSRLNNSIRIIDRYFIILQGFIFLHNSQYGPVHDVRIPRQEKRMFGFVSFLYPETVKIILAKGHPHYICGARVLVKPYKEKSKFTDR</sequence>
<dbReference type="SUPFAM" id="SSF54928">
    <property type="entry name" value="RNA-binding domain, RBD"/>
    <property type="match status" value="1"/>
</dbReference>
<dbReference type="GO" id="GO:0003723">
    <property type="term" value="F:RNA binding"/>
    <property type="evidence" value="ECO:0007669"/>
    <property type="project" value="UniProtKB-KW"/>
</dbReference>
<comment type="caution">
    <text evidence="9">The sequence shown here is derived from an EMBL/GenBank/DDBJ whole genome shotgun (WGS) entry which is preliminary data.</text>
</comment>
<dbReference type="SUPFAM" id="SSF90229">
    <property type="entry name" value="CCCH zinc finger"/>
    <property type="match status" value="1"/>
</dbReference>
<accession>A0A427B3M7</accession>
<evidence type="ECO:0000256" key="4">
    <source>
        <dbReference type="ARBA" id="ARBA00022884"/>
    </source>
</evidence>
<gene>
    <name evidence="9" type="ORF">B296_00011891</name>
</gene>
<dbReference type="AlphaFoldDB" id="A0A427B3M7"/>
<dbReference type="InterPro" id="IPR012677">
    <property type="entry name" value="Nucleotide-bd_a/b_plait_sf"/>
</dbReference>
<dbReference type="GO" id="GO:0008270">
    <property type="term" value="F:zinc ion binding"/>
    <property type="evidence" value="ECO:0007669"/>
    <property type="project" value="UniProtKB-KW"/>
</dbReference>
<keyword evidence="1 6" id="KW-0479">Metal-binding</keyword>
<dbReference type="Pfam" id="PF23182">
    <property type="entry name" value="PABC_AtC3H46"/>
    <property type="match status" value="1"/>
</dbReference>
<evidence type="ECO:0000256" key="3">
    <source>
        <dbReference type="ARBA" id="ARBA00022833"/>
    </source>
</evidence>
<feature type="domain" description="C3H1-type" evidence="8">
    <location>
        <begin position="179"/>
        <end position="206"/>
    </location>
</feature>
<dbReference type="PANTHER" id="PTHR24009:SF0">
    <property type="entry name" value="ZINC FINGER CCCH DOMAIN-CONTAINING PROTEIN 18"/>
    <property type="match status" value="1"/>
</dbReference>
<evidence type="ECO:0000313" key="9">
    <source>
        <dbReference type="EMBL" id="RRT83057.1"/>
    </source>
</evidence>
<evidence type="ECO:0000256" key="2">
    <source>
        <dbReference type="ARBA" id="ARBA00022771"/>
    </source>
</evidence>
<dbReference type="Gene3D" id="3.30.70.330">
    <property type="match status" value="1"/>
</dbReference>
<evidence type="ECO:0000256" key="7">
    <source>
        <dbReference type="SAM" id="MobiDB-lite"/>
    </source>
</evidence>
<dbReference type="PROSITE" id="PS50103">
    <property type="entry name" value="ZF_C3H1"/>
    <property type="match status" value="1"/>
</dbReference>
<dbReference type="InterPro" id="IPR056276">
    <property type="entry name" value="AtC3H46-like_PABC-like"/>
</dbReference>
<feature type="zinc finger region" description="C3H1-type" evidence="6">
    <location>
        <begin position="179"/>
        <end position="206"/>
    </location>
</feature>
<dbReference type="InterPro" id="IPR000571">
    <property type="entry name" value="Znf_CCCH"/>
</dbReference>
<name>A0A427B3M7_ENSVE</name>
<proteinExistence type="predicted"/>
<evidence type="ECO:0000256" key="5">
    <source>
        <dbReference type="ARBA" id="ARBA00023125"/>
    </source>
</evidence>
<dbReference type="Proteomes" id="UP000287651">
    <property type="component" value="Unassembled WGS sequence"/>
</dbReference>
<reference evidence="9 10" key="1">
    <citation type="journal article" date="2014" name="Agronomy (Basel)">
        <title>A Draft Genome Sequence for Ensete ventricosum, the Drought-Tolerant Tree Against Hunger.</title>
        <authorList>
            <person name="Harrison J."/>
            <person name="Moore K.A."/>
            <person name="Paszkiewicz K."/>
            <person name="Jones T."/>
            <person name="Grant M."/>
            <person name="Ambacheew D."/>
            <person name="Muzemil S."/>
            <person name="Studholme D.J."/>
        </authorList>
    </citation>
    <scope>NUCLEOTIDE SEQUENCE [LARGE SCALE GENOMIC DNA]</scope>
</reference>
<evidence type="ECO:0000259" key="8">
    <source>
        <dbReference type="PROSITE" id="PS50103"/>
    </source>
</evidence>
<dbReference type="PANTHER" id="PTHR24009">
    <property type="entry name" value="RNA-BINDING (RRM/RBD/RNP MOTIFS)"/>
    <property type="match status" value="1"/>
</dbReference>
<evidence type="ECO:0000256" key="1">
    <source>
        <dbReference type="ARBA" id="ARBA00022723"/>
    </source>
</evidence>
<keyword evidence="5" id="KW-0238">DNA-binding</keyword>
<feature type="region of interest" description="Disordered" evidence="7">
    <location>
        <begin position="81"/>
        <end position="105"/>
    </location>
</feature>
<evidence type="ECO:0000313" key="10">
    <source>
        <dbReference type="Proteomes" id="UP000287651"/>
    </source>
</evidence>
<keyword evidence="2 6" id="KW-0863">Zinc-finger</keyword>